<feature type="signal peptide" evidence="4">
    <location>
        <begin position="1"/>
        <end position="23"/>
    </location>
</feature>
<dbReference type="OMA" id="CTKKTLA"/>
<evidence type="ECO:0000256" key="4">
    <source>
        <dbReference type="SAM" id="SignalP"/>
    </source>
</evidence>
<dbReference type="InterPro" id="IPR008972">
    <property type="entry name" value="Cupredoxin"/>
</dbReference>
<dbReference type="FunFam" id="2.60.40.420:FF:000003">
    <property type="entry name" value="Blue copper"/>
    <property type="match status" value="1"/>
</dbReference>
<evidence type="ECO:0000313" key="7">
    <source>
        <dbReference type="Proteomes" id="UP000316621"/>
    </source>
</evidence>
<dbReference type="AlphaFoldDB" id="A0A4Y7KXB8"/>
<keyword evidence="2" id="KW-0325">Glycoprotein</keyword>
<gene>
    <name evidence="6" type="ORF">C5167_002923</name>
</gene>
<dbReference type="OrthoDB" id="1933492at2759"/>
<accession>A0A4Y7KXB8</accession>
<dbReference type="STRING" id="3469.A0A4Y7KXB8"/>
<dbReference type="InterPro" id="IPR039391">
    <property type="entry name" value="Phytocyanin-like"/>
</dbReference>
<dbReference type="GO" id="GO:0009055">
    <property type="term" value="F:electron transfer activity"/>
    <property type="evidence" value="ECO:0007669"/>
    <property type="project" value="InterPro"/>
</dbReference>
<feature type="domain" description="Phytocyanin" evidence="5">
    <location>
        <begin position="24"/>
        <end position="125"/>
    </location>
</feature>
<proteinExistence type="predicted"/>
<evidence type="ECO:0000313" key="6">
    <source>
        <dbReference type="EMBL" id="RZC76721.1"/>
    </source>
</evidence>
<dbReference type="EMBL" id="CM010723">
    <property type="protein sequence ID" value="RZC76721.1"/>
    <property type="molecule type" value="Genomic_DNA"/>
</dbReference>
<dbReference type="Gene3D" id="2.60.40.420">
    <property type="entry name" value="Cupredoxins - blue copper proteins"/>
    <property type="match status" value="1"/>
</dbReference>
<dbReference type="Gramene" id="RZC76721">
    <property type="protein sequence ID" value="RZC76721"/>
    <property type="gene ID" value="C5167_002923"/>
</dbReference>
<feature type="compositionally biased region" description="Low complexity" evidence="3">
    <location>
        <begin position="136"/>
        <end position="154"/>
    </location>
</feature>
<dbReference type="SUPFAM" id="SSF49503">
    <property type="entry name" value="Cupredoxins"/>
    <property type="match status" value="1"/>
</dbReference>
<reference evidence="6 7" key="1">
    <citation type="journal article" date="2018" name="Science">
        <title>The opium poppy genome and morphinan production.</title>
        <authorList>
            <person name="Guo L."/>
            <person name="Winzer T."/>
            <person name="Yang X."/>
            <person name="Li Y."/>
            <person name="Ning Z."/>
            <person name="He Z."/>
            <person name="Teodor R."/>
            <person name="Lu Y."/>
            <person name="Bowser T.A."/>
            <person name="Graham I.A."/>
            <person name="Ye K."/>
        </authorList>
    </citation>
    <scope>NUCLEOTIDE SEQUENCE [LARGE SCALE GENOMIC DNA]</scope>
    <source>
        <strain evidence="7">cv. HN1</strain>
        <tissue evidence="6">Leaves</tissue>
    </source>
</reference>
<dbReference type="InterPro" id="IPR003245">
    <property type="entry name" value="Phytocyanin_dom"/>
</dbReference>
<dbReference type="GO" id="GO:0046872">
    <property type="term" value="F:metal ion binding"/>
    <property type="evidence" value="ECO:0007669"/>
    <property type="project" value="UniProtKB-KW"/>
</dbReference>
<protein>
    <recommendedName>
        <fullName evidence="5">Phytocyanin domain-containing protein</fullName>
    </recommendedName>
</protein>
<keyword evidence="7" id="KW-1185">Reference proteome</keyword>
<dbReference type="PANTHER" id="PTHR33021:SF339">
    <property type="entry name" value="OS07G0570600 PROTEIN"/>
    <property type="match status" value="1"/>
</dbReference>
<organism evidence="6 7">
    <name type="scientific">Papaver somniferum</name>
    <name type="common">Opium poppy</name>
    <dbReference type="NCBI Taxonomy" id="3469"/>
    <lineage>
        <taxon>Eukaryota</taxon>
        <taxon>Viridiplantae</taxon>
        <taxon>Streptophyta</taxon>
        <taxon>Embryophyta</taxon>
        <taxon>Tracheophyta</taxon>
        <taxon>Spermatophyta</taxon>
        <taxon>Magnoliopsida</taxon>
        <taxon>Ranunculales</taxon>
        <taxon>Papaveraceae</taxon>
        <taxon>Papaveroideae</taxon>
        <taxon>Papaver</taxon>
    </lineage>
</organism>
<evidence type="ECO:0000256" key="1">
    <source>
        <dbReference type="ARBA" id="ARBA00022723"/>
    </source>
</evidence>
<keyword evidence="4" id="KW-0732">Signal</keyword>
<evidence type="ECO:0000256" key="2">
    <source>
        <dbReference type="ARBA" id="ARBA00023180"/>
    </source>
</evidence>
<dbReference type="Proteomes" id="UP000316621">
    <property type="component" value="Chromosome 9"/>
</dbReference>
<dbReference type="GO" id="GO:0005886">
    <property type="term" value="C:plasma membrane"/>
    <property type="evidence" value="ECO:0007669"/>
    <property type="project" value="TreeGrafter"/>
</dbReference>
<name>A0A4Y7KXB8_PAPSO</name>
<dbReference type="PANTHER" id="PTHR33021">
    <property type="entry name" value="BLUE COPPER PROTEIN"/>
    <property type="match status" value="1"/>
</dbReference>
<evidence type="ECO:0000259" key="5">
    <source>
        <dbReference type="PROSITE" id="PS51485"/>
    </source>
</evidence>
<keyword evidence="1" id="KW-0479">Metal-binding</keyword>
<feature type="chain" id="PRO_5021420908" description="Phytocyanin domain-containing protein" evidence="4">
    <location>
        <begin position="24"/>
        <end position="183"/>
    </location>
</feature>
<evidence type="ECO:0000256" key="3">
    <source>
        <dbReference type="SAM" id="MobiDB-lite"/>
    </source>
</evidence>
<dbReference type="Pfam" id="PF02298">
    <property type="entry name" value="Cu_bind_like"/>
    <property type="match status" value="1"/>
</dbReference>
<dbReference type="PROSITE" id="PS51485">
    <property type="entry name" value="PHYTOCYANIN"/>
    <property type="match status" value="1"/>
</dbReference>
<sequence>MGLVERVVFFMVLAALCVASSMAEVYKVGDDNGWTTQNMPDYQKWSASKAFKIGDSIVFEYSPKDNNVILVSYDDYKKCNGSSPMKTFTSGKDTIPIMRKEHLFFISGFPDSCIKGQKVDIRVADTSVAPTPPSAQGPSSSAPAPSPSVSVPAPSPNSAMSISKGITGKFGFVILAVVAAVAC</sequence>
<feature type="region of interest" description="Disordered" evidence="3">
    <location>
        <begin position="127"/>
        <end position="154"/>
    </location>
</feature>
<dbReference type="CDD" id="cd04216">
    <property type="entry name" value="Phytocyanin"/>
    <property type="match status" value="1"/>
</dbReference>